<accession>A0A936K780</accession>
<dbReference type="Proteomes" id="UP000709959">
    <property type="component" value="Unassembled WGS sequence"/>
</dbReference>
<sequence length="172" mass="18448">MNPLLLTVPLLLLQAPQTPLPEVEAKDLPQAPRGPMVPRVPDAGAEHGTFGQGRRAARRGPSLAALQLPGGSVRVKDKIPDVSGWRAYAIEVPGGAAVKAHVVEGRKGWFRVLGVNGWGREEPGLLQNRIATGEPQATYKNPGQETRTIYFIVDTLDAGMVGEAFTLEITRS</sequence>
<protein>
    <submittedName>
        <fullName evidence="1">Uncharacterized protein</fullName>
    </submittedName>
</protein>
<dbReference type="AlphaFoldDB" id="A0A936K780"/>
<comment type="caution">
    <text evidence="1">The sequence shown here is derived from an EMBL/GenBank/DDBJ whole genome shotgun (WGS) entry which is preliminary data.</text>
</comment>
<evidence type="ECO:0000313" key="1">
    <source>
        <dbReference type="EMBL" id="MBK8572915.1"/>
    </source>
</evidence>
<gene>
    <name evidence="1" type="ORF">IPN91_09770</name>
</gene>
<evidence type="ECO:0000313" key="2">
    <source>
        <dbReference type="Proteomes" id="UP000709959"/>
    </source>
</evidence>
<reference evidence="1 2" key="1">
    <citation type="submission" date="2020-10" db="EMBL/GenBank/DDBJ databases">
        <title>Connecting structure to function with the recovery of over 1000 high-quality activated sludge metagenome-assembled genomes encoding full-length rRNA genes using long-read sequencing.</title>
        <authorList>
            <person name="Singleton C.M."/>
            <person name="Petriglieri F."/>
            <person name="Kristensen J.M."/>
            <person name="Kirkegaard R.H."/>
            <person name="Michaelsen T.Y."/>
            <person name="Andersen M.H."/>
            <person name="Karst S.M."/>
            <person name="Dueholm M.S."/>
            <person name="Nielsen P.H."/>
            <person name="Albertsen M."/>
        </authorList>
    </citation>
    <scope>NUCLEOTIDE SEQUENCE [LARGE SCALE GENOMIC DNA]</scope>
    <source>
        <strain evidence="1">OdNE_18-Q3-R46-58_MAXAC.008</strain>
    </source>
</reference>
<organism evidence="1 2">
    <name type="scientific">Candidatus Geothrix odensensis</name>
    <dbReference type="NCBI Taxonomy" id="2954440"/>
    <lineage>
        <taxon>Bacteria</taxon>
        <taxon>Pseudomonadati</taxon>
        <taxon>Acidobacteriota</taxon>
        <taxon>Holophagae</taxon>
        <taxon>Holophagales</taxon>
        <taxon>Holophagaceae</taxon>
        <taxon>Geothrix</taxon>
    </lineage>
</organism>
<name>A0A936K780_9BACT</name>
<proteinExistence type="predicted"/>
<dbReference type="EMBL" id="JADKCH010000010">
    <property type="protein sequence ID" value="MBK8572915.1"/>
    <property type="molecule type" value="Genomic_DNA"/>
</dbReference>